<evidence type="ECO:0000256" key="1">
    <source>
        <dbReference type="ARBA" id="ARBA00022737"/>
    </source>
</evidence>
<dbReference type="InterPro" id="IPR019734">
    <property type="entry name" value="TPR_rpt"/>
</dbReference>
<keyword evidence="1" id="KW-0677">Repeat</keyword>
<protein>
    <submittedName>
        <fullName evidence="3">Uncharacterized protein</fullName>
    </submittedName>
</protein>
<keyword evidence="4" id="KW-1185">Reference proteome</keyword>
<gene>
    <name evidence="3" type="ORF">SAMN05444682_104394</name>
</gene>
<dbReference type="PANTHER" id="PTHR44858">
    <property type="entry name" value="TETRATRICOPEPTIDE REPEAT PROTEIN 6"/>
    <property type="match status" value="1"/>
</dbReference>
<reference evidence="3 4" key="1">
    <citation type="submission" date="2016-10" db="EMBL/GenBank/DDBJ databases">
        <authorList>
            <person name="de Groot N.N."/>
        </authorList>
    </citation>
    <scope>NUCLEOTIDE SEQUENCE [LARGE SCALE GENOMIC DNA]</scope>
    <source>
        <strain evidence="3 4">RK1</strain>
    </source>
</reference>
<dbReference type="STRING" id="1477437.SAMN05444682_104394"/>
<sequence>MIKADPNDKTLITELLAESFEKNLSVNYIIRQDEKKAHRLRVLMEYSIKMCSHASADPDILRTLSIAYYNWANNTVQKANIESQKKRDSMIRNAIQRYELAIQTDPSFDRPYLNKGTAMLRQAQDKNMLTDSIRKEILGLFEKAISLNATSYETWSNSARLILELGNELLDSEQRGKHFEESIRRYNRALDLYPHDVNVYRNLAWLYKRLAEHSKEKSSYFEQSISYYEKAITLDPSVESNLALATALGEYAELRVEKGGDLLRRAISLLIETEASFGTSSDINYRLGNKYLILAKLEKDNLMFITARTHLQMALELDSSNVRAMNNLGHCELTIAVNEENPEIAHSVIQTAKSRLEKVLQLDPNHKAAWSNLGYVDMELAKRSSDGDRIALLESAITNLKKANEFDPDSVIYDLARAYALLGNQKVSIKYLHDWLTKGNNWSAASFTEDFENVKDVPDFKFLTEQLL</sequence>
<evidence type="ECO:0000313" key="4">
    <source>
        <dbReference type="Proteomes" id="UP000198670"/>
    </source>
</evidence>
<dbReference type="InterPro" id="IPR050498">
    <property type="entry name" value="Ycf3"/>
</dbReference>
<dbReference type="RefSeq" id="WP_090626626.1">
    <property type="nucleotide sequence ID" value="NZ_FOQO01000004.1"/>
</dbReference>
<dbReference type="AlphaFoldDB" id="A0A1I3JD79"/>
<dbReference type="PANTHER" id="PTHR44858:SF1">
    <property type="entry name" value="UDP-N-ACETYLGLUCOSAMINE--PEPTIDE N-ACETYLGLUCOSAMINYLTRANSFERASE SPINDLY-RELATED"/>
    <property type="match status" value="1"/>
</dbReference>
<accession>A0A1I3JD79</accession>
<organism evidence="3 4">
    <name type="scientific">Parapedobacter indicus</name>
    <dbReference type="NCBI Taxonomy" id="1477437"/>
    <lineage>
        <taxon>Bacteria</taxon>
        <taxon>Pseudomonadati</taxon>
        <taxon>Bacteroidota</taxon>
        <taxon>Sphingobacteriia</taxon>
        <taxon>Sphingobacteriales</taxon>
        <taxon>Sphingobacteriaceae</taxon>
        <taxon>Parapedobacter</taxon>
    </lineage>
</organism>
<dbReference type="OrthoDB" id="1452841at2"/>
<keyword evidence="2" id="KW-0802">TPR repeat</keyword>
<dbReference type="Gene3D" id="1.25.40.10">
    <property type="entry name" value="Tetratricopeptide repeat domain"/>
    <property type="match status" value="3"/>
</dbReference>
<dbReference type="EMBL" id="FOQO01000004">
    <property type="protein sequence ID" value="SFI57885.1"/>
    <property type="molecule type" value="Genomic_DNA"/>
</dbReference>
<proteinExistence type="predicted"/>
<evidence type="ECO:0000313" key="3">
    <source>
        <dbReference type="EMBL" id="SFI57885.1"/>
    </source>
</evidence>
<dbReference type="InterPro" id="IPR011990">
    <property type="entry name" value="TPR-like_helical_dom_sf"/>
</dbReference>
<dbReference type="Proteomes" id="UP000198670">
    <property type="component" value="Unassembled WGS sequence"/>
</dbReference>
<name>A0A1I3JD79_9SPHI</name>
<dbReference type="Pfam" id="PF13181">
    <property type="entry name" value="TPR_8"/>
    <property type="match status" value="1"/>
</dbReference>
<dbReference type="SUPFAM" id="SSF48452">
    <property type="entry name" value="TPR-like"/>
    <property type="match status" value="2"/>
</dbReference>
<evidence type="ECO:0000256" key="2">
    <source>
        <dbReference type="ARBA" id="ARBA00022803"/>
    </source>
</evidence>